<dbReference type="Proteomes" id="UP000197535">
    <property type="component" value="Unassembled WGS sequence"/>
</dbReference>
<evidence type="ECO:0000313" key="3">
    <source>
        <dbReference type="Proteomes" id="UP000197535"/>
    </source>
</evidence>
<dbReference type="SUPFAM" id="SSF53335">
    <property type="entry name" value="S-adenosyl-L-methionine-dependent methyltransferases"/>
    <property type="match status" value="1"/>
</dbReference>
<organism evidence="2 3">
    <name type="scientific">Noviherbaspirillum denitrificans</name>
    <dbReference type="NCBI Taxonomy" id="1968433"/>
    <lineage>
        <taxon>Bacteria</taxon>
        <taxon>Pseudomonadati</taxon>
        <taxon>Pseudomonadota</taxon>
        <taxon>Betaproteobacteria</taxon>
        <taxon>Burkholderiales</taxon>
        <taxon>Oxalobacteraceae</taxon>
        <taxon>Noviherbaspirillum</taxon>
    </lineage>
</organism>
<evidence type="ECO:0000313" key="2">
    <source>
        <dbReference type="EMBL" id="OWW21689.1"/>
    </source>
</evidence>
<dbReference type="PANTHER" id="PTHR43861">
    <property type="entry name" value="TRANS-ACONITATE 2-METHYLTRANSFERASE-RELATED"/>
    <property type="match status" value="1"/>
</dbReference>
<keyword evidence="3" id="KW-1185">Reference proteome</keyword>
<dbReference type="CDD" id="cd02440">
    <property type="entry name" value="AdoMet_MTases"/>
    <property type="match status" value="1"/>
</dbReference>
<comment type="caution">
    <text evidence="2">The sequence shown here is derived from an EMBL/GenBank/DDBJ whole genome shotgun (WGS) entry which is preliminary data.</text>
</comment>
<reference evidence="2 3" key="1">
    <citation type="submission" date="2016-02" db="EMBL/GenBank/DDBJ databases">
        <authorList>
            <person name="Wen L."/>
            <person name="He K."/>
            <person name="Yang H."/>
        </authorList>
    </citation>
    <scope>NUCLEOTIDE SEQUENCE [LARGE SCALE GENOMIC DNA]</scope>
    <source>
        <strain evidence="2 3">TSA40</strain>
    </source>
</reference>
<dbReference type="RefSeq" id="WP_170942184.1">
    <property type="nucleotide sequence ID" value="NZ_LSTO01000001.1"/>
</dbReference>
<dbReference type="GO" id="GO:0008757">
    <property type="term" value="F:S-adenosylmethionine-dependent methyltransferase activity"/>
    <property type="evidence" value="ECO:0007669"/>
    <property type="project" value="InterPro"/>
</dbReference>
<accession>A0A254TGA8</accession>
<protein>
    <recommendedName>
        <fullName evidence="1">Methyltransferase type 11 domain-containing protein</fullName>
    </recommendedName>
</protein>
<evidence type="ECO:0000259" key="1">
    <source>
        <dbReference type="Pfam" id="PF08241"/>
    </source>
</evidence>
<dbReference type="InterPro" id="IPR013216">
    <property type="entry name" value="Methyltransf_11"/>
</dbReference>
<dbReference type="Gene3D" id="3.40.50.150">
    <property type="entry name" value="Vaccinia Virus protein VP39"/>
    <property type="match status" value="1"/>
</dbReference>
<sequence>MLRMLDKAEAISDDELRKGFTQFQMQFPLELPADPDSAEYRKAQMKLYEWLHGKPYSVANEVSAFDVQSAASRPFPFYTESPQTVGNHIISIGHLIRTLNLPPKSSILEFGPGWGNTTVWLARMGYDVTAVDIEQNFVDLIRERARRKSLQVNAMQGDFSMIHRFERRFDAVLFFECFHHCSDHQSLIAGLDRVIAPGGKAVFAAEPITDDFPIPWGLRLDGESLWAIRKNGWLELGFQETYFRALLARHGWDLTKSVCPETPWGVIFTATRRSS</sequence>
<dbReference type="InterPro" id="IPR029063">
    <property type="entry name" value="SAM-dependent_MTases_sf"/>
</dbReference>
<feature type="domain" description="Methyltransferase type 11" evidence="1">
    <location>
        <begin position="108"/>
        <end position="203"/>
    </location>
</feature>
<gene>
    <name evidence="2" type="ORF">AYR66_21560</name>
</gene>
<dbReference type="EMBL" id="LSTO01000001">
    <property type="protein sequence ID" value="OWW21689.1"/>
    <property type="molecule type" value="Genomic_DNA"/>
</dbReference>
<dbReference type="Pfam" id="PF08241">
    <property type="entry name" value="Methyltransf_11"/>
    <property type="match status" value="1"/>
</dbReference>
<proteinExistence type="predicted"/>
<dbReference type="AlphaFoldDB" id="A0A254TGA8"/>
<name>A0A254TGA8_9BURK</name>